<dbReference type="AlphaFoldDB" id="A0A2D3WLC0"/>
<dbReference type="EMBL" id="DLUI01000003">
    <property type="protein sequence ID" value="DAB39547.1"/>
    <property type="molecule type" value="Genomic_DNA"/>
</dbReference>
<reference evidence="1 2" key="1">
    <citation type="journal article" date="2017" name="Front. Microbiol.">
        <title>Comparative Genomic Analysis of the Class Epsilonproteobacteria and Proposed Reclassification to Epsilonbacteraeota (phyl. nov.).</title>
        <authorList>
            <person name="Waite D.W."/>
            <person name="Vanwonterghem I."/>
            <person name="Rinke C."/>
            <person name="Parks D.H."/>
            <person name="Zhang Y."/>
            <person name="Takai K."/>
            <person name="Sievert S.M."/>
            <person name="Simon J."/>
            <person name="Campbell B.J."/>
            <person name="Hanson T.E."/>
            <person name="Woyke T."/>
            <person name="Klotz M.G."/>
            <person name="Hugenholtz P."/>
        </authorList>
    </citation>
    <scope>NUCLEOTIDE SEQUENCE [LARGE SCALE GENOMIC DNA]</scope>
    <source>
        <strain evidence="1">UBA12443</strain>
    </source>
</reference>
<dbReference type="Proteomes" id="UP000228859">
    <property type="component" value="Unassembled WGS sequence"/>
</dbReference>
<proteinExistence type="predicted"/>
<comment type="caution">
    <text evidence="1">The sequence shown here is derived from an EMBL/GenBank/DDBJ whole genome shotgun (WGS) entry which is preliminary data.</text>
</comment>
<protein>
    <recommendedName>
        <fullName evidence="3">GGDEF domain-containing protein</fullName>
    </recommendedName>
</protein>
<evidence type="ECO:0000313" key="2">
    <source>
        <dbReference type="Proteomes" id="UP000228859"/>
    </source>
</evidence>
<sequence>MGYDILNRINVLVKKTYYTYERFQVNATFALLYHEKPLSVVELSSYVRISDQLMQLDENHYFIIFSFTEQDNAFKASQNLVHNLDIHFKNSTSCVALDTFDPSKTYQNVLNRLKQIMTETRKNPYVRIETEDILYR</sequence>
<dbReference type="RefSeq" id="WP_294896621.1">
    <property type="nucleotide sequence ID" value="NZ_DLUI01000003.1"/>
</dbReference>
<gene>
    <name evidence="1" type="ORF">CFH83_00240</name>
</gene>
<accession>A0A2D3WLC0</accession>
<name>A0A2D3WLC0_9BACT</name>
<evidence type="ECO:0008006" key="3">
    <source>
        <dbReference type="Google" id="ProtNLM"/>
    </source>
</evidence>
<evidence type="ECO:0000313" key="1">
    <source>
        <dbReference type="EMBL" id="DAB39547.1"/>
    </source>
</evidence>
<organism evidence="1 2">
    <name type="scientific">Sulfuricurvum kujiense</name>
    <dbReference type="NCBI Taxonomy" id="148813"/>
    <lineage>
        <taxon>Bacteria</taxon>
        <taxon>Pseudomonadati</taxon>
        <taxon>Campylobacterota</taxon>
        <taxon>Epsilonproteobacteria</taxon>
        <taxon>Campylobacterales</taxon>
        <taxon>Sulfurimonadaceae</taxon>
        <taxon>Sulfuricurvum</taxon>
    </lineage>
</organism>